<reference evidence="2" key="1">
    <citation type="submission" date="2023-04" db="EMBL/GenBank/DDBJ databases">
        <authorList>
            <consortium name="ELIXIR-Norway"/>
        </authorList>
    </citation>
    <scope>NUCLEOTIDE SEQUENCE [LARGE SCALE GENOMIC DNA]</scope>
</reference>
<feature type="compositionally biased region" description="Basic and acidic residues" evidence="1">
    <location>
        <begin position="26"/>
        <end position="37"/>
    </location>
</feature>
<name>A0ABN8Z3J7_RANTA</name>
<evidence type="ECO:0000313" key="2">
    <source>
        <dbReference type="EMBL" id="CAI9168400.1"/>
    </source>
</evidence>
<feature type="compositionally biased region" description="Pro residues" evidence="1">
    <location>
        <begin position="165"/>
        <end position="183"/>
    </location>
</feature>
<protein>
    <submittedName>
        <fullName evidence="2">Uncharacterized protein</fullName>
    </submittedName>
</protein>
<evidence type="ECO:0000313" key="3">
    <source>
        <dbReference type="Proteomes" id="UP001176941"/>
    </source>
</evidence>
<gene>
    <name evidence="2" type="ORF">MRATA1EN1_LOCUS17362</name>
</gene>
<feature type="region of interest" description="Disordered" evidence="1">
    <location>
        <begin position="1"/>
        <end position="209"/>
    </location>
</feature>
<feature type="compositionally biased region" description="Basic residues" evidence="1">
    <location>
        <begin position="84"/>
        <end position="96"/>
    </location>
</feature>
<dbReference type="EMBL" id="OX459964">
    <property type="protein sequence ID" value="CAI9168400.1"/>
    <property type="molecule type" value="Genomic_DNA"/>
</dbReference>
<dbReference type="Proteomes" id="UP001176941">
    <property type="component" value="Chromosome 28"/>
</dbReference>
<keyword evidence="3" id="KW-1185">Reference proteome</keyword>
<proteinExistence type="predicted"/>
<evidence type="ECO:0000256" key="1">
    <source>
        <dbReference type="SAM" id="MobiDB-lite"/>
    </source>
</evidence>
<organism evidence="2 3">
    <name type="scientific">Rangifer tarandus platyrhynchus</name>
    <name type="common">Svalbard reindeer</name>
    <dbReference type="NCBI Taxonomy" id="3082113"/>
    <lineage>
        <taxon>Eukaryota</taxon>
        <taxon>Metazoa</taxon>
        <taxon>Chordata</taxon>
        <taxon>Craniata</taxon>
        <taxon>Vertebrata</taxon>
        <taxon>Euteleostomi</taxon>
        <taxon>Mammalia</taxon>
        <taxon>Eutheria</taxon>
        <taxon>Laurasiatheria</taxon>
        <taxon>Artiodactyla</taxon>
        <taxon>Ruminantia</taxon>
        <taxon>Pecora</taxon>
        <taxon>Cervidae</taxon>
        <taxon>Odocoileinae</taxon>
        <taxon>Rangifer</taxon>
    </lineage>
</organism>
<sequence>MEGRSSQGRAARYGEGGGRGPGQRNENPEARRDRGLEARGWGAGGEWAEENPGSGRGAAAGLGPPQKSMGVPARGLSFAELGTRHRRWRRRRRRFGLRLGPPKGSRRRGGRGRVSAGLEAAGGVARGPERPGGRQRPARAQIRGLPGPAGRGPSPTRGAARQPLGAPPPARSEPPLISAPPSPAEHWGPQGSAGAEPPVPPRRRTAPPLRRRPFLFLLVPLLLPPEVPAP</sequence>
<accession>A0ABN8Z3J7</accession>